<evidence type="ECO:0000313" key="3">
    <source>
        <dbReference type="Proteomes" id="UP000663829"/>
    </source>
</evidence>
<name>A0A816DQK1_9BILA</name>
<dbReference type="Proteomes" id="UP000681722">
    <property type="component" value="Unassembled WGS sequence"/>
</dbReference>
<reference evidence="1" key="1">
    <citation type="submission" date="2021-02" db="EMBL/GenBank/DDBJ databases">
        <authorList>
            <person name="Nowell W R."/>
        </authorList>
    </citation>
    <scope>NUCLEOTIDE SEQUENCE</scope>
</reference>
<dbReference type="EMBL" id="CAJNOQ010046073">
    <property type="protein sequence ID" value="CAF1637663.1"/>
    <property type="molecule type" value="Genomic_DNA"/>
</dbReference>
<organism evidence="1 3">
    <name type="scientific">Didymodactylos carnosus</name>
    <dbReference type="NCBI Taxonomy" id="1234261"/>
    <lineage>
        <taxon>Eukaryota</taxon>
        <taxon>Metazoa</taxon>
        <taxon>Spiralia</taxon>
        <taxon>Gnathifera</taxon>
        <taxon>Rotifera</taxon>
        <taxon>Eurotatoria</taxon>
        <taxon>Bdelloidea</taxon>
        <taxon>Philodinida</taxon>
        <taxon>Philodinidae</taxon>
        <taxon>Didymodactylos</taxon>
    </lineage>
</organism>
<keyword evidence="3" id="KW-1185">Reference proteome</keyword>
<protein>
    <submittedName>
        <fullName evidence="1">Uncharacterized protein</fullName>
    </submittedName>
</protein>
<evidence type="ECO:0000313" key="1">
    <source>
        <dbReference type="EMBL" id="CAF1637663.1"/>
    </source>
</evidence>
<proteinExistence type="predicted"/>
<dbReference type="EMBL" id="CAJOBC010114569">
    <property type="protein sequence ID" value="CAF4545493.1"/>
    <property type="molecule type" value="Genomic_DNA"/>
</dbReference>
<gene>
    <name evidence="1" type="ORF">GPM918_LOCUS44753</name>
    <name evidence="2" type="ORF">SRO942_LOCUS46770</name>
</gene>
<sequence length="50" mass="5762">QKPFQATTTVTKDIADKPNLEAYELLWLDAHVYSTQDNLETLDELKQVIN</sequence>
<comment type="caution">
    <text evidence="1">The sequence shown here is derived from an EMBL/GenBank/DDBJ whole genome shotgun (WGS) entry which is preliminary data.</text>
</comment>
<dbReference type="Proteomes" id="UP000663829">
    <property type="component" value="Unassembled WGS sequence"/>
</dbReference>
<feature type="non-terminal residue" evidence="1">
    <location>
        <position position="1"/>
    </location>
</feature>
<accession>A0A816DQK1</accession>
<dbReference type="AlphaFoldDB" id="A0A816DQK1"/>
<evidence type="ECO:0000313" key="2">
    <source>
        <dbReference type="EMBL" id="CAF4545493.1"/>
    </source>
</evidence>